<evidence type="ECO:0000256" key="7">
    <source>
        <dbReference type="ARBA" id="ARBA00023004"/>
    </source>
</evidence>
<sequence>MFGSGLLKGLGVTLKHFTETFADDRRKEPSRYEGSIQVDETRRIIHQPISQEGLLTIQYPEERRLLPERFRYIPMLIWDTEAGEDRCTACGICAKVCPPQCIWIVRDSDEQGKPITRPAEFYIDVAVCMSCSFCAEFCPFDAIKMNHDYELAVYDRYPQLVYDKEELTVPVEYYAALWPTQYAAEEAQRARQKEEERRREEEKKKAAEAKAQAKATDGEGGTAKPKRSKEELEALKAQAAAKAAARKGGEDSEAEDKTEDADAAARRARLEELKRKAAEKAAQRKKESGE</sequence>
<keyword evidence="4" id="KW-0479">Metal-binding</keyword>
<dbReference type="PANTHER" id="PTHR10849:SF24">
    <property type="entry name" value="NADH-QUINONE OXIDOREDUCTASE SUBUNIT I 2"/>
    <property type="match status" value="1"/>
</dbReference>
<keyword evidence="9" id="KW-0520">NAD</keyword>
<evidence type="ECO:0000256" key="10">
    <source>
        <dbReference type="ARBA" id="ARBA00023075"/>
    </source>
</evidence>
<organism evidence="16">
    <name type="scientific">Caldilinea aerophila</name>
    <dbReference type="NCBI Taxonomy" id="133453"/>
    <lineage>
        <taxon>Bacteria</taxon>
        <taxon>Bacillati</taxon>
        <taxon>Chloroflexota</taxon>
        <taxon>Caldilineae</taxon>
        <taxon>Caldilineales</taxon>
        <taxon>Caldilineaceae</taxon>
        <taxon>Caldilinea</taxon>
    </lineage>
</organism>
<keyword evidence="10" id="KW-0830">Ubiquinone</keyword>
<keyword evidence="2" id="KW-0004">4Fe-4S</keyword>
<evidence type="ECO:0000256" key="4">
    <source>
        <dbReference type="ARBA" id="ARBA00022723"/>
    </source>
</evidence>
<evidence type="ECO:0000256" key="5">
    <source>
        <dbReference type="ARBA" id="ARBA00022737"/>
    </source>
</evidence>
<feature type="compositionally biased region" description="Basic and acidic residues" evidence="12">
    <location>
        <begin position="263"/>
        <end position="290"/>
    </location>
</feature>
<feature type="compositionally biased region" description="Acidic residues" evidence="12">
    <location>
        <begin position="251"/>
        <end position="262"/>
    </location>
</feature>
<evidence type="ECO:0000256" key="11">
    <source>
        <dbReference type="ARBA" id="ARBA00023136"/>
    </source>
</evidence>
<evidence type="ECO:0000313" key="15">
    <source>
        <dbReference type="EMBL" id="HDX32329.1"/>
    </source>
</evidence>
<keyword evidence="5" id="KW-0677">Repeat</keyword>
<dbReference type="GO" id="GO:0048038">
    <property type="term" value="F:quinone binding"/>
    <property type="evidence" value="ECO:0007669"/>
    <property type="project" value="UniProtKB-KW"/>
</dbReference>
<evidence type="ECO:0000313" key="14">
    <source>
        <dbReference type="EMBL" id="HDX30971.1"/>
    </source>
</evidence>
<evidence type="ECO:0000256" key="3">
    <source>
        <dbReference type="ARBA" id="ARBA00022719"/>
    </source>
</evidence>
<keyword evidence="3" id="KW-0874">Quinone</keyword>
<keyword evidence="1" id="KW-1003">Cell membrane</keyword>
<keyword evidence="7" id="KW-0408">Iron</keyword>
<dbReference type="InterPro" id="IPR010226">
    <property type="entry name" value="NADH_quinone_OxRdtase_chainI"/>
</dbReference>
<keyword evidence="8" id="KW-0411">Iron-sulfur</keyword>
<gene>
    <name evidence="14" type="ORF">ENQ20_05690</name>
    <name evidence="15" type="ORF">ENQ20_12715</name>
    <name evidence="16" type="ORF">ENQ20_13610</name>
</gene>
<dbReference type="Gene3D" id="3.30.70.3270">
    <property type="match status" value="1"/>
</dbReference>
<name>A0A7C1JR25_9CHLR</name>
<feature type="domain" description="4Fe-4S ferredoxin-type" evidence="13">
    <location>
        <begin position="119"/>
        <end position="148"/>
    </location>
</feature>
<dbReference type="PROSITE" id="PS00198">
    <property type="entry name" value="4FE4S_FER_1"/>
    <property type="match status" value="2"/>
</dbReference>
<dbReference type="EMBL" id="DSMG01000063">
    <property type="protein sequence ID" value="HDX30971.1"/>
    <property type="molecule type" value="Genomic_DNA"/>
</dbReference>
<comment type="caution">
    <text evidence="16">The sequence shown here is derived from an EMBL/GenBank/DDBJ whole genome shotgun (WGS) entry which is preliminary data.</text>
</comment>
<keyword evidence="11" id="KW-0472">Membrane</keyword>
<feature type="compositionally biased region" description="Basic and acidic residues" evidence="12">
    <location>
        <begin position="189"/>
        <end position="208"/>
    </location>
</feature>
<proteinExistence type="predicted"/>
<dbReference type="PROSITE" id="PS51379">
    <property type="entry name" value="4FE4S_FER_2"/>
    <property type="match status" value="2"/>
</dbReference>
<dbReference type="AlphaFoldDB" id="A0A7C1JR25"/>
<dbReference type="InterPro" id="IPR017896">
    <property type="entry name" value="4Fe4S_Fe-S-bd"/>
</dbReference>
<dbReference type="GO" id="GO:0046872">
    <property type="term" value="F:metal ion binding"/>
    <property type="evidence" value="ECO:0007669"/>
    <property type="project" value="UniProtKB-KW"/>
</dbReference>
<feature type="region of interest" description="Disordered" evidence="12">
    <location>
        <begin position="189"/>
        <end position="290"/>
    </location>
</feature>
<evidence type="ECO:0000256" key="1">
    <source>
        <dbReference type="ARBA" id="ARBA00022475"/>
    </source>
</evidence>
<evidence type="ECO:0000256" key="8">
    <source>
        <dbReference type="ARBA" id="ARBA00023014"/>
    </source>
</evidence>
<evidence type="ECO:0000256" key="12">
    <source>
        <dbReference type="SAM" id="MobiDB-lite"/>
    </source>
</evidence>
<reference evidence="16" key="1">
    <citation type="journal article" date="2020" name="mSystems">
        <title>Genome- and Community-Level Interaction Insights into Carbon Utilization and Element Cycling Functions of Hydrothermarchaeota in Hydrothermal Sediment.</title>
        <authorList>
            <person name="Zhou Z."/>
            <person name="Liu Y."/>
            <person name="Xu W."/>
            <person name="Pan J."/>
            <person name="Luo Z.H."/>
            <person name="Li M."/>
        </authorList>
    </citation>
    <scope>NUCLEOTIDE SEQUENCE [LARGE SCALE GENOMIC DNA]</scope>
    <source>
        <strain evidence="16">SpSt-289</strain>
    </source>
</reference>
<dbReference type="EMBL" id="DSMG01000138">
    <property type="protein sequence ID" value="HDX32505.1"/>
    <property type="molecule type" value="Genomic_DNA"/>
</dbReference>
<dbReference type="PANTHER" id="PTHR10849">
    <property type="entry name" value="NADH DEHYDROGENASE UBIQUINONE IRON-SULFUR PROTEIN 8, MITOCHONDRIAL"/>
    <property type="match status" value="1"/>
</dbReference>
<dbReference type="GO" id="GO:0051539">
    <property type="term" value="F:4 iron, 4 sulfur cluster binding"/>
    <property type="evidence" value="ECO:0007669"/>
    <property type="project" value="UniProtKB-KW"/>
</dbReference>
<dbReference type="InterPro" id="IPR017900">
    <property type="entry name" value="4Fe4S_Fe_S_CS"/>
</dbReference>
<dbReference type="GO" id="GO:0016651">
    <property type="term" value="F:oxidoreductase activity, acting on NAD(P)H"/>
    <property type="evidence" value="ECO:0007669"/>
    <property type="project" value="InterPro"/>
</dbReference>
<evidence type="ECO:0000313" key="16">
    <source>
        <dbReference type="EMBL" id="HDX32505.1"/>
    </source>
</evidence>
<evidence type="ECO:0000259" key="13">
    <source>
        <dbReference type="PROSITE" id="PS51379"/>
    </source>
</evidence>
<accession>A0A7C1JR25</accession>
<dbReference type="EMBL" id="DSMG01000123">
    <property type="protein sequence ID" value="HDX32329.1"/>
    <property type="molecule type" value="Genomic_DNA"/>
</dbReference>
<evidence type="ECO:0000256" key="6">
    <source>
        <dbReference type="ARBA" id="ARBA00022967"/>
    </source>
</evidence>
<dbReference type="GO" id="GO:0016020">
    <property type="term" value="C:membrane"/>
    <property type="evidence" value="ECO:0007669"/>
    <property type="project" value="InterPro"/>
</dbReference>
<evidence type="ECO:0000256" key="9">
    <source>
        <dbReference type="ARBA" id="ARBA00023027"/>
    </source>
</evidence>
<protein>
    <submittedName>
        <fullName evidence="16">NADH-quinone oxidoreductase subunit I</fullName>
    </submittedName>
</protein>
<dbReference type="SUPFAM" id="SSF54862">
    <property type="entry name" value="4Fe-4S ferredoxins"/>
    <property type="match status" value="1"/>
</dbReference>
<feature type="domain" description="4Fe-4S ferredoxin-type" evidence="13">
    <location>
        <begin position="78"/>
        <end position="107"/>
    </location>
</feature>
<keyword evidence="6" id="KW-1278">Translocase</keyword>
<evidence type="ECO:0000256" key="2">
    <source>
        <dbReference type="ARBA" id="ARBA00022485"/>
    </source>
</evidence>
<dbReference type="Pfam" id="PF12838">
    <property type="entry name" value="Fer4_7"/>
    <property type="match status" value="1"/>
</dbReference>